<name>H0R4I9_9ACTN</name>
<reference evidence="1 2" key="1">
    <citation type="submission" date="2011-12" db="EMBL/GenBank/DDBJ databases">
        <title>Whole genome shotgun sequence of Gordonia effusa NBRC 100432.</title>
        <authorList>
            <person name="Yoshida I."/>
            <person name="Takarada H."/>
            <person name="Hosoyama A."/>
            <person name="Tsuchikane K."/>
            <person name="Katsumata H."/>
            <person name="Yamazaki S."/>
            <person name="Fujita N."/>
        </authorList>
    </citation>
    <scope>NUCLEOTIDE SEQUENCE [LARGE SCALE GENOMIC DNA]</scope>
    <source>
        <strain evidence="1 2">NBRC 100432</strain>
    </source>
</reference>
<proteinExistence type="predicted"/>
<feature type="non-terminal residue" evidence="1">
    <location>
        <position position="1"/>
    </location>
</feature>
<protein>
    <submittedName>
        <fullName evidence="1">Uncharacterized protein</fullName>
    </submittedName>
</protein>
<dbReference type="AlphaFoldDB" id="H0R4I9"/>
<dbReference type="Proteomes" id="UP000035034">
    <property type="component" value="Unassembled WGS sequence"/>
</dbReference>
<dbReference type="EMBL" id="BAEH01000105">
    <property type="protein sequence ID" value="GAB19990.1"/>
    <property type="molecule type" value="Genomic_DNA"/>
</dbReference>
<keyword evidence="2" id="KW-1185">Reference proteome</keyword>
<accession>H0R4I9</accession>
<evidence type="ECO:0000313" key="1">
    <source>
        <dbReference type="EMBL" id="GAB19990.1"/>
    </source>
</evidence>
<gene>
    <name evidence="1" type="ORF">GOEFS_105_00010</name>
</gene>
<comment type="caution">
    <text evidence="1">The sequence shown here is derived from an EMBL/GenBank/DDBJ whole genome shotgun (WGS) entry which is preliminary data.</text>
</comment>
<sequence>GDTFEQDVPPCEQADQDALNKLILTNNNAFDLVGRTLQKLDVSITERGRTARRRRARARGRRR</sequence>
<evidence type="ECO:0000313" key="2">
    <source>
        <dbReference type="Proteomes" id="UP000035034"/>
    </source>
</evidence>
<organism evidence="1 2">
    <name type="scientific">Gordonia effusa NBRC 100432</name>
    <dbReference type="NCBI Taxonomy" id="1077974"/>
    <lineage>
        <taxon>Bacteria</taxon>
        <taxon>Bacillati</taxon>
        <taxon>Actinomycetota</taxon>
        <taxon>Actinomycetes</taxon>
        <taxon>Mycobacteriales</taxon>
        <taxon>Gordoniaceae</taxon>
        <taxon>Gordonia</taxon>
    </lineage>
</organism>